<dbReference type="HAMAP" id="MF_03036">
    <property type="entry name" value="Nuc_phosphate_hydrolase"/>
    <property type="match status" value="1"/>
</dbReference>
<comment type="catalytic activity">
    <reaction evidence="5">
        <text>5-hydroxymethyl-dUMP + H2O = 5-hydroxymethyluracil + 2-deoxy-D-ribose 5-phosphate</text>
        <dbReference type="Rhea" id="RHEA:77099"/>
        <dbReference type="ChEBI" id="CHEBI:15377"/>
        <dbReference type="ChEBI" id="CHEBI:16964"/>
        <dbReference type="ChEBI" id="CHEBI:62877"/>
        <dbReference type="ChEBI" id="CHEBI:90409"/>
    </reaction>
    <physiologicalReaction direction="left-to-right" evidence="5">
        <dbReference type="Rhea" id="RHEA:77100"/>
    </physiologicalReaction>
</comment>
<dbReference type="Proteomes" id="UP000046393">
    <property type="component" value="Unplaced"/>
</dbReference>
<evidence type="ECO:0000313" key="7">
    <source>
        <dbReference type="Proteomes" id="UP000046393"/>
    </source>
</evidence>
<dbReference type="GO" id="GO:0005634">
    <property type="term" value="C:nucleus"/>
    <property type="evidence" value="ECO:0007669"/>
    <property type="project" value="UniProtKB-SubCell"/>
</dbReference>
<dbReference type="GO" id="GO:0005737">
    <property type="term" value="C:cytoplasm"/>
    <property type="evidence" value="ECO:0007669"/>
    <property type="project" value="UniProtKB-SubCell"/>
</dbReference>
<dbReference type="EC" id="3.2.2.-" evidence="6"/>
<comment type="subunit">
    <text evidence="1 6">Monomer and homodimer.</text>
</comment>
<keyword evidence="7" id="KW-1185">Reference proteome</keyword>
<name>A0A0N5AUN8_9BILA</name>
<dbReference type="GO" id="GO:0009159">
    <property type="term" value="P:deoxyribonucleoside monophosphate catabolic process"/>
    <property type="evidence" value="ECO:0007669"/>
    <property type="project" value="InterPro"/>
</dbReference>
<dbReference type="PANTHER" id="PTHR15364:SF0">
    <property type="entry name" value="2'-DEOXYNUCLEOSIDE 5'-PHOSPHATE N-HYDROLASE 1"/>
    <property type="match status" value="1"/>
</dbReference>
<dbReference type="STRING" id="451379.A0A0N5AUN8"/>
<dbReference type="GO" id="GO:0009116">
    <property type="term" value="P:nucleoside metabolic process"/>
    <property type="evidence" value="ECO:0007669"/>
    <property type="project" value="UniProtKB-UniRule"/>
</dbReference>
<keyword evidence="2 6" id="KW-0378">Hydrolase</keyword>
<comment type="subcellular location">
    <subcellularLocation>
        <location evidence="6">Cytoplasm</location>
    </subcellularLocation>
    <subcellularLocation>
        <location evidence="6">Nucleus</location>
    </subcellularLocation>
</comment>
<keyword evidence="4 6" id="KW-0326">Glycosidase</keyword>
<evidence type="ECO:0000256" key="6">
    <source>
        <dbReference type="HAMAP-Rule" id="MF_03036"/>
    </source>
</evidence>
<dbReference type="SUPFAM" id="SSF52309">
    <property type="entry name" value="N-(deoxy)ribosyltransferase-like"/>
    <property type="match status" value="1"/>
</dbReference>
<evidence type="ECO:0000256" key="3">
    <source>
        <dbReference type="ARBA" id="ARBA00023080"/>
    </source>
</evidence>
<feature type="binding site" description="in other chain" evidence="6">
    <location>
        <begin position="4"/>
        <end position="10"/>
    </location>
    <ligand>
        <name>substrate</name>
        <note>ligand shared between homodimeric partners</note>
    </ligand>
</feature>
<feature type="binding site" evidence="6">
    <location>
        <begin position="117"/>
        <end position="119"/>
    </location>
    <ligand>
        <name>substrate</name>
        <note>ligand shared between homodimeric partners</note>
    </ligand>
</feature>
<evidence type="ECO:0000256" key="2">
    <source>
        <dbReference type="ARBA" id="ARBA00022801"/>
    </source>
</evidence>
<evidence type="ECO:0000313" key="8">
    <source>
        <dbReference type="WBParaSite" id="SMUV_0000857701-mRNA-1"/>
    </source>
</evidence>
<dbReference type="InterPro" id="IPR028607">
    <property type="entry name" value="DNPH1"/>
</dbReference>
<dbReference type="GO" id="GO:0070694">
    <property type="term" value="F:5-hydroxymethyl-dUMP N-hydrolase activity"/>
    <property type="evidence" value="ECO:0007669"/>
    <property type="project" value="InterPro"/>
</dbReference>
<accession>A0A0N5AUN8</accession>
<dbReference type="GO" id="GO:0009117">
    <property type="term" value="P:nucleotide metabolic process"/>
    <property type="evidence" value="ECO:0007669"/>
    <property type="project" value="UniProtKB-KW"/>
</dbReference>
<reference evidence="8" key="1">
    <citation type="submission" date="2017-02" db="UniProtKB">
        <authorList>
            <consortium name="WormBaseParasite"/>
        </authorList>
    </citation>
    <scope>IDENTIFICATION</scope>
</reference>
<comment type="catalytic activity">
    <reaction evidence="6">
        <text>a pyrimidine 2'-deoxyribonucleoside 5'-phosphate + H2O = a pyrimidine nucleobase + 2-deoxy-D-ribose 5-phosphate</text>
        <dbReference type="Rhea" id="RHEA:57852"/>
        <dbReference type="ChEBI" id="CHEBI:15377"/>
        <dbReference type="ChEBI" id="CHEBI:26432"/>
        <dbReference type="ChEBI" id="CHEBI:62877"/>
        <dbReference type="ChEBI" id="CHEBI:142209"/>
    </reaction>
</comment>
<proteinExistence type="inferred from homology"/>
<comment type="function">
    <text evidence="6">Catalyzes the cleavage of the N-glycosidic bond of deoxyribonucleoside 5'-monophosphates to yield deoxyribose 5-phosphate and a purine or pyrimidine base.</text>
</comment>
<keyword evidence="6" id="KW-0963">Cytoplasm</keyword>
<evidence type="ECO:0000256" key="4">
    <source>
        <dbReference type="ARBA" id="ARBA00023295"/>
    </source>
</evidence>
<keyword evidence="3 6" id="KW-0546">Nucleotide metabolism</keyword>
<keyword evidence="6" id="KW-0539">Nucleus</keyword>
<comment type="catalytic activity">
    <reaction evidence="6">
        <text>a purine 2'-deoxyribonucleoside 5'-phosphate + H2O = a purine nucleobase + 2-deoxy-D-ribose 5-phosphate</text>
        <dbReference type="Rhea" id="RHEA:51132"/>
        <dbReference type="ChEBI" id="CHEBI:15377"/>
        <dbReference type="ChEBI" id="CHEBI:26386"/>
        <dbReference type="ChEBI" id="CHEBI:62877"/>
        <dbReference type="ChEBI" id="CHEBI:142198"/>
    </reaction>
</comment>
<dbReference type="InterPro" id="IPR051239">
    <property type="entry name" value="2'-dNMP_N-hydrolase"/>
</dbReference>
<sequence length="167" mass="18792">MKIYFCGSIRAGRSDANLYAKIIKQLGVYGKVLTEHVGFLEPWNAPHLSKYSLGQGDLAKDKEIFRTDMEWLHSANIVVAECTVPSIGVGFELGAAYKLGLPTLILYRKNPNIVGLSAMVRGVPSKNWEVFEYNDPKELDERLKDFCLRYMGPKEKTAREAEFQTSA</sequence>
<feature type="binding site" description="in other chain" evidence="6">
    <location>
        <position position="92"/>
    </location>
    <ligand>
        <name>substrate</name>
        <note>ligand shared between homodimeric partners</note>
    </ligand>
</feature>
<comment type="similarity">
    <text evidence="6">Belongs to the 2'-deoxynucleoside 5'-phosphate N-hydrolase 1 family.</text>
</comment>
<dbReference type="WBParaSite" id="SMUV_0000857701-mRNA-1">
    <property type="protein sequence ID" value="SMUV_0000857701-mRNA-1"/>
    <property type="gene ID" value="SMUV_0000857701"/>
</dbReference>
<dbReference type="PANTHER" id="PTHR15364">
    <property type="entry name" value="2'-DEOXYNUCLEOSIDE 5'-PHOSPHATE N-HYDROLASE 1"/>
    <property type="match status" value="1"/>
</dbReference>
<dbReference type="InterPro" id="IPR007710">
    <property type="entry name" value="Nucleoside_deoxyribTrfase"/>
</dbReference>
<evidence type="ECO:0000256" key="5">
    <source>
        <dbReference type="ARBA" id="ARBA00047460"/>
    </source>
</evidence>
<dbReference type="Gene3D" id="3.40.50.450">
    <property type="match status" value="1"/>
</dbReference>
<organism evidence="7 8">
    <name type="scientific">Syphacia muris</name>
    <dbReference type="NCBI Taxonomy" id="451379"/>
    <lineage>
        <taxon>Eukaryota</taxon>
        <taxon>Metazoa</taxon>
        <taxon>Ecdysozoa</taxon>
        <taxon>Nematoda</taxon>
        <taxon>Chromadorea</taxon>
        <taxon>Rhabditida</taxon>
        <taxon>Spirurina</taxon>
        <taxon>Oxyuridomorpha</taxon>
        <taxon>Oxyuroidea</taxon>
        <taxon>Oxyuridae</taxon>
        <taxon>Syphacia</taxon>
    </lineage>
</organism>
<dbReference type="Pfam" id="PF05014">
    <property type="entry name" value="Nuc_deoxyrib_tr"/>
    <property type="match status" value="1"/>
</dbReference>
<dbReference type="AlphaFoldDB" id="A0A0N5AUN8"/>
<evidence type="ECO:0000256" key="1">
    <source>
        <dbReference type="ARBA" id="ARBA00011407"/>
    </source>
</evidence>
<feature type="binding site" description="in other chain" evidence="6">
    <location>
        <position position="19"/>
    </location>
    <ligand>
        <name>substrate</name>
        <note>ligand shared between homodimeric partners</note>
    </ligand>
</feature>
<protein>
    <recommendedName>
        <fullName evidence="6">Putative 2'-deoxynucleoside 5'-phosphate N-hydrolase 1</fullName>
        <ecNumber evidence="6">3.2.2.-</ecNumber>
    </recommendedName>
</protein>